<evidence type="ECO:0000313" key="3">
    <source>
        <dbReference type="Proteomes" id="UP000239480"/>
    </source>
</evidence>
<sequence>MSRHAALLSRTSQPSRPALPVLGDMTLSLARAHEICGPARRTLALDVAAACDGPVLWIAPAWLPERLNGEGVTSRIDPGRLLVLHLRRSEDLLWSMEEALRSGAVPLVVADLPGPPGLTPVRRLHLAAETGMAEGAVSPLGLLLTPGDGGAAGVESRWHIAPHHSASESRWTLERRRARAAPPGRWQIGQSSKGSEQRLRLTPPPATETPEPREPRATVRSPEP</sequence>
<dbReference type="AlphaFoldDB" id="A0A2T0RUP2"/>
<evidence type="ECO:0000256" key="1">
    <source>
        <dbReference type="SAM" id="MobiDB-lite"/>
    </source>
</evidence>
<dbReference type="Gene3D" id="3.40.50.300">
    <property type="entry name" value="P-loop containing nucleotide triphosphate hydrolases"/>
    <property type="match status" value="1"/>
</dbReference>
<comment type="caution">
    <text evidence="2">The sequence shown here is derived from an EMBL/GenBank/DDBJ whole genome shotgun (WGS) entry which is preliminary data.</text>
</comment>
<dbReference type="InterPro" id="IPR027417">
    <property type="entry name" value="P-loop_NTPase"/>
</dbReference>
<evidence type="ECO:0000313" key="2">
    <source>
        <dbReference type="EMBL" id="PRY24919.1"/>
    </source>
</evidence>
<feature type="compositionally biased region" description="Basic and acidic residues" evidence="1">
    <location>
        <begin position="210"/>
        <end position="224"/>
    </location>
</feature>
<keyword evidence="3" id="KW-1185">Reference proteome</keyword>
<gene>
    <name evidence="2" type="ORF">CLV78_10292</name>
</gene>
<name>A0A2T0RUP2_9RHOB</name>
<dbReference type="Proteomes" id="UP000239480">
    <property type="component" value="Unassembled WGS sequence"/>
</dbReference>
<proteinExistence type="predicted"/>
<organism evidence="2 3">
    <name type="scientific">Aliiruegeria haliotis</name>
    <dbReference type="NCBI Taxonomy" id="1280846"/>
    <lineage>
        <taxon>Bacteria</taxon>
        <taxon>Pseudomonadati</taxon>
        <taxon>Pseudomonadota</taxon>
        <taxon>Alphaproteobacteria</taxon>
        <taxon>Rhodobacterales</taxon>
        <taxon>Roseobacteraceae</taxon>
        <taxon>Aliiruegeria</taxon>
    </lineage>
</organism>
<protein>
    <submittedName>
        <fullName evidence="2">Protein ImuA</fullName>
    </submittedName>
</protein>
<dbReference type="SUPFAM" id="SSF52540">
    <property type="entry name" value="P-loop containing nucleoside triphosphate hydrolases"/>
    <property type="match status" value="1"/>
</dbReference>
<dbReference type="RefSeq" id="WP_245924885.1">
    <property type="nucleotide sequence ID" value="NZ_PVTD01000002.1"/>
</dbReference>
<feature type="compositionally biased region" description="Basic and acidic residues" evidence="1">
    <location>
        <begin position="165"/>
        <end position="175"/>
    </location>
</feature>
<reference evidence="2 3" key="1">
    <citation type="submission" date="2018-03" db="EMBL/GenBank/DDBJ databases">
        <title>Genomic Encyclopedia of Archaeal and Bacterial Type Strains, Phase II (KMG-II): from individual species to whole genera.</title>
        <authorList>
            <person name="Goeker M."/>
        </authorList>
    </citation>
    <scope>NUCLEOTIDE SEQUENCE [LARGE SCALE GENOMIC DNA]</scope>
    <source>
        <strain evidence="2 3">DSM 29328</strain>
    </source>
</reference>
<accession>A0A2T0RUP2</accession>
<dbReference type="EMBL" id="PVTD01000002">
    <property type="protein sequence ID" value="PRY24919.1"/>
    <property type="molecule type" value="Genomic_DNA"/>
</dbReference>
<feature type="region of interest" description="Disordered" evidence="1">
    <location>
        <begin position="164"/>
        <end position="224"/>
    </location>
</feature>